<protein>
    <submittedName>
        <fullName evidence="4">Nitroreductase family protein</fullName>
    </submittedName>
</protein>
<name>A0AA41W991_9BACT</name>
<dbReference type="SUPFAM" id="SSF55469">
    <property type="entry name" value="FMN-dependent nitroreductase-like"/>
    <property type="match status" value="1"/>
</dbReference>
<proteinExistence type="inferred from homology"/>
<dbReference type="Gene3D" id="3.40.109.10">
    <property type="entry name" value="NADH Oxidase"/>
    <property type="match status" value="1"/>
</dbReference>
<feature type="domain" description="Nitroreductase" evidence="3">
    <location>
        <begin position="18"/>
        <end position="68"/>
    </location>
</feature>
<organism evidence="4 5">
    <name type="scientific">Thermalbibacter longus</name>
    <dbReference type="NCBI Taxonomy" id="2951981"/>
    <lineage>
        <taxon>Bacteria</taxon>
        <taxon>Pseudomonadati</taxon>
        <taxon>Thermomicrobiota</taxon>
        <taxon>Thermomicrobia</taxon>
        <taxon>Thermomicrobiales</taxon>
        <taxon>Thermomicrobiaceae</taxon>
        <taxon>Thermalbibacter</taxon>
    </lineage>
</organism>
<dbReference type="InterPro" id="IPR000415">
    <property type="entry name" value="Nitroreductase-like"/>
</dbReference>
<comment type="caution">
    <text evidence="4">The sequence shown here is derived from an EMBL/GenBank/DDBJ whole genome shotgun (WGS) entry which is preliminary data.</text>
</comment>
<dbReference type="PANTHER" id="PTHR43673:SF10">
    <property type="entry name" value="NADH DEHYDROGENASE_NAD(P)H NITROREDUCTASE XCC3605-RELATED"/>
    <property type="match status" value="1"/>
</dbReference>
<dbReference type="GO" id="GO:0016491">
    <property type="term" value="F:oxidoreductase activity"/>
    <property type="evidence" value="ECO:0007669"/>
    <property type="project" value="UniProtKB-KW"/>
</dbReference>
<keyword evidence="2" id="KW-0560">Oxidoreductase</keyword>
<evidence type="ECO:0000313" key="4">
    <source>
        <dbReference type="EMBL" id="MCM8747814.1"/>
    </source>
</evidence>
<comment type="similarity">
    <text evidence="1">Belongs to the nitroreductase family.</text>
</comment>
<evidence type="ECO:0000259" key="3">
    <source>
        <dbReference type="Pfam" id="PF00881"/>
    </source>
</evidence>
<reference evidence="4" key="1">
    <citation type="submission" date="2022-06" db="EMBL/GenBank/DDBJ databases">
        <title>CFH 74404 Thermomicrobiaceae sp.</title>
        <authorList>
            <person name="Ming H."/>
            <person name="Li W.-J."/>
            <person name="Zhao Z."/>
        </authorList>
    </citation>
    <scope>NUCLEOTIDE SEQUENCE</scope>
    <source>
        <strain evidence="4">CFH 74404</strain>
    </source>
</reference>
<dbReference type="AlphaFoldDB" id="A0AA41W991"/>
<keyword evidence="5" id="KW-1185">Reference proteome</keyword>
<evidence type="ECO:0000313" key="5">
    <source>
        <dbReference type="Proteomes" id="UP001165306"/>
    </source>
</evidence>
<gene>
    <name evidence="4" type="ORF">NET02_01485</name>
</gene>
<accession>A0AA41W991</accession>
<sequence>MAVLSNARDMLEQMRKVRQIRQYRPDPIPEDVITELLEVARWTGSSRNTQPWHFIVVDDRETLRRISQLRPPIAWVAEAPLGIAIVLDGESETSEAYDEGRVTERLLVAARLLGLGGGVAWYGDASQQGEAKRILGIPQERTARSIVAIGYPRSVRDPRPNPARGGRKPLAELVSYNRYGARRS</sequence>
<dbReference type="PANTHER" id="PTHR43673">
    <property type="entry name" value="NAD(P)H NITROREDUCTASE YDGI-RELATED"/>
    <property type="match status" value="1"/>
</dbReference>
<dbReference type="Proteomes" id="UP001165306">
    <property type="component" value="Unassembled WGS sequence"/>
</dbReference>
<dbReference type="EMBL" id="JAMSLR010000001">
    <property type="protein sequence ID" value="MCM8747814.1"/>
    <property type="molecule type" value="Genomic_DNA"/>
</dbReference>
<dbReference type="RefSeq" id="WP_284055598.1">
    <property type="nucleotide sequence ID" value="NZ_JAMSLR010000001.1"/>
</dbReference>
<dbReference type="CDD" id="cd02062">
    <property type="entry name" value="Nitro_FMN_reductase"/>
    <property type="match status" value="1"/>
</dbReference>
<evidence type="ECO:0000256" key="2">
    <source>
        <dbReference type="ARBA" id="ARBA00023002"/>
    </source>
</evidence>
<dbReference type="InterPro" id="IPR029479">
    <property type="entry name" value="Nitroreductase"/>
</dbReference>
<evidence type="ECO:0000256" key="1">
    <source>
        <dbReference type="ARBA" id="ARBA00007118"/>
    </source>
</evidence>
<dbReference type="Pfam" id="PF00881">
    <property type="entry name" value="Nitroreductase"/>
    <property type="match status" value="1"/>
</dbReference>